<dbReference type="Pfam" id="PF07980">
    <property type="entry name" value="SusD_RagB"/>
    <property type="match status" value="1"/>
</dbReference>
<name>A0A2Z4IDT3_9BACT</name>
<organism evidence="8 9">
    <name type="scientific">Echinicola strongylocentroti</name>
    <dbReference type="NCBI Taxonomy" id="1795355"/>
    <lineage>
        <taxon>Bacteria</taxon>
        <taxon>Pseudomonadati</taxon>
        <taxon>Bacteroidota</taxon>
        <taxon>Cytophagia</taxon>
        <taxon>Cytophagales</taxon>
        <taxon>Cyclobacteriaceae</taxon>
        <taxon>Echinicola</taxon>
    </lineage>
</organism>
<sequence length="495" mass="55899">MKTLNRKYINRMIALILLAGFTGCMGFLEEEVYTQYDPDSFLQDPSGVDALLTGAYARSRIISYDHRNYTYLLNEFCTDVSFETGGGLEAVAAPFIQFSWPVNNGILNGQWNKMYAAIASANTVLIVANDLTDLPEAELNAIIGEARFIRASAYYYLYNLFGPTPIIEIPEGASPEEIEEIGQSTPRATKEAFFNYVIADLEFAAANLPTEETLIGRATKGAALGYLMKLYLNDKNWEMAAATAQEVIDLGYYALYDDYEELFSVDGEQNKEYVFRAPCLPQSGYQNNYMAHAFPPGYPVLDSWANYGAQFRTYTAFYKTFGEEDLRRDLFVTEYTNISGDPVELVEREDGTALDNVRSFKYWPDPDAIGESHGNDIVYIRYADVLLSRAEALNEVSGPNQESIGLINEIRNRVNAREISPSDFPSKEALRDFILEERGREFYSEGLRREDLIRHGKFILSAQGRGYDAKPHQVLYPIPLQQIDTNPNLEQNPGY</sequence>
<dbReference type="EMBL" id="CP030041">
    <property type="protein sequence ID" value="AWW29212.1"/>
    <property type="molecule type" value="Genomic_DNA"/>
</dbReference>
<evidence type="ECO:0000256" key="2">
    <source>
        <dbReference type="ARBA" id="ARBA00006275"/>
    </source>
</evidence>
<reference evidence="8 9" key="1">
    <citation type="submission" date="2018-06" db="EMBL/GenBank/DDBJ databases">
        <title>Echinicola strongylocentroti sp. nov., isolated from a sea urchin Strongylocentrotus intermedius.</title>
        <authorList>
            <person name="Bae S.S."/>
        </authorList>
    </citation>
    <scope>NUCLEOTIDE SEQUENCE [LARGE SCALE GENOMIC DNA]</scope>
    <source>
        <strain evidence="8 9">MEBiC08714</strain>
    </source>
</reference>
<protein>
    <submittedName>
        <fullName evidence="8">RagB/SusD family nutrient uptake outer membrane protein</fullName>
    </submittedName>
</protein>
<evidence type="ECO:0000256" key="1">
    <source>
        <dbReference type="ARBA" id="ARBA00004442"/>
    </source>
</evidence>
<accession>A0A2Z4IDT3</accession>
<evidence type="ECO:0000256" key="3">
    <source>
        <dbReference type="ARBA" id="ARBA00022729"/>
    </source>
</evidence>
<comment type="similarity">
    <text evidence="2">Belongs to the SusD family.</text>
</comment>
<evidence type="ECO:0000313" key="8">
    <source>
        <dbReference type="EMBL" id="AWW29212.1"/>
    </source>
</evidence>
<dbReference type="SUPFAM" id="SSF48452">
    <property type="entry name" value="TPR-like"/>
    <property type="match status" value="1"/>
</dbReference>
<evidence type="ECO:0000313" key="9">
    <source>
        <dbReference type="Proteomes" id="UP000248688"/>
    </source>
</evidence>
<dbReference type="Proteomes" id="UP000248688">
    <property type="component" value="Chromosome"/>
</dbReference>
<keyword evidence="4" id="KW-0472">Membrane</keyword>
<dbReference type="InterPro" id="IPR011990">
    <property type="entry name" value="TPR-like_helical_dom_sf"/>
</dbReference>
<dbReference type="InterPro" id="IPR033985">
    <property type="entry name" value="SusD-like_N"/>
</dbReference>
<dbReference type="RefSeq" id="WP_112782628.1">
    <property type="nucleotide sequence ID" value="NZ_CP030041.1"/>
</dbReference>
<dbReference type="AlphaFoldDB" id="A0A2Z4IDT3"/>
<feature type="domain" description="RagB/SusD" evidence="6">
    <location>
        <begin position="373"/>
        <end position="495"/>
    </location>
</feature>
<keyword evidence="5" id="KW-0998">Cell outer membrane</keyword>
<dbReference type="InterPro" id="IPR012944">
    <property type="entry name" value="SusD_RagB_dom"/>
</dbReference>
<evidence type="ECO:0000259" key="6">
    <source>
        <dbReference type="Pfam" id="PF07980"/>
    </source>
</evidence>
<dbReference type="OrthoDB" id="636214at2"/>
<evidence type="ECO:0000256" key="5">
    <source>
        <dbReference type="ARBA" id="ARBA00023237"/>
    </source>
</evidence>
<gene>
    <name evidence="8" type="ORF">DN752_03120</name>
</gene>
<feature type="domain" description="SusD-like N-terminal" evidence="7">
    <location>
        <begin position="27"/>
        <end position="232"/>
    </location>
</feature>
<comment type="subcellular location">
    <subcellularLocation>
        <location evidence="1">Cell outer membrane</location>
    </subcellularLocation>
</comment>
<keyword evidence="3" id="KW-0732">Signal</keyword>
<dbReference type="GO" id="GO:0009279">
    <property type="term" value="C:cell outer membrane"/>
    <property type="evidence" value="ECO:0007669"/>
    <property type="project" value="UniProtKB-SubCell"/>
</dbReference>
<evidence type="ECO:0000259" key="7">
    <source>
        <dbReference type="Pfam" id="PF14322"/>
    </source>
</evidence>
<dbReference type="PROSITE" id="PS51257">
    <property type="entry name" value="PROKAR_LIPOPROTEIN"/>
    <property type="match status" value="1"/>
</dbReference>
<dbReference type="KEGG" id="est:DN752_03120"/>
<keyword evidence="9" id="KW-1185">Reference proteome</keyword>
<dbReference type="Pfam" id="PF14322">
    <property type="entry name" value="SusD-like_3"/>
    <property type="match status" value="1"/>
</dbReference>
<proteinExistence type="inferred from homology"/>
<evidence type="ECO:0000256" key="4">
    <source>
        <dbReference type="ARBA" id="ARBA00023136"/>
    </source>
</evidence>
<dbReference type="CDD" id="cd08977">
    <property type="entry name" value="SusD"/>
    <property type="match status" value="1"/>
</dbReference>
<dbReference type="Gene3D" id="1.25.40.390">
    <property type="match status" value="1"/>
</dbReference>